<comment type="pathway">
    <text evidence="4 16">Cell wall biogenesis; peptidoglycan biosynthesis.</text>
</comment>
<keyword evidence="11 16" id="KW-0573">Peptidoglycan synthesis</keyword>
<keyword evidence="19" id="KW-1185">Reference proteome</keyword>
<protein>
    <recommendedName>
        <fullName evidence="16">UDP-N-acetylenolpyruvoylglucosamine reductase</fullName>
        <ecNumber evidence="16">1.3.1.98</ecNumber>
    </recommendedName>
    <alternativeName>
        <fullName evidence="16">UDP-N-acetylmuramate dehydrogenase</fullName>
    </alternativeName>
</protein>
<reference evidence="19" key="2">
    <citation type="submission" date="2011-02" db="EMBL/GenBank/DDBJ databases">
        <title>The complete genome of Syntrophobotulus glycolicus DSM 8271.</title>
        <authorList>
            <person name="Lucas S."/>
            <person name="Copeland A."/>
            <person name="Lapidus A."/>
            <person name="Bruce D."/>
            <person name="Goodwin L."/>
            <person name="Pitluck S."/>
            <person name="Kyrpides N."/>
            <person name="Mavromatis K."/>
            <person name="Pagani I."/>
            <person name="Ivanova N."/>
            <person name="Mikhailova N."/>
            <person name="Chertkov O."/>
            <person name="Held B."/>
            <person name="Detter J.C."/>
            <person name="Tapia R."/>
            <person name="Han C."/>
            <person name="Land M."/>
            <person name="Hauser L."/>
            <person name="Markowitz V."/>
            <person name="Cheng J.-F."/>
            <person name="Hugenholtz P."/>
            <person name="Woyke T."/>
            <person name="Wu D."/>
            <person name="Spring S."/>
            <person name="Schroeder M."/>
            <person name="Brambilla E."/>
            <person name="Klenk H.-P."/>
            <person name="Eisen J.A."/>
        </authorList>
    </citation>
    <scope>NUCLEOTIDE SEQUENCE [LARGE SCALE GENOMIC DNA]</scope>
    <source>
        <strain evidence="19">DSM 8271 / FlGlyR</strain>
    </source>
</reference>
<evidence type="ECO:0000256" key="8">
    <source>
        <dbReference type="ARBA" id="ARBA00022827"/>
    </source>
</evidence>
<keyword evidence="10 16" id="KW-0133">Cell shape</keyword>
<comment type="catalytic activity">
    <reaction evidence="15 16">
        <text>UDP-N-acetyl-alpha-D-muramate + NADP(+) = UDP-N-acetyl-3-O-(1-carboxyvinyl)-alpha-D-glucosamine + NADPH + H(+)</text>
        <dbReference type="Rhea" id="RHEA:12248"/>
        <dbReference type="ChEBI" id="CHEBI:15378"/>
        <dbReference type="ChEBI" id="CHEBI:57783"/>
        <dbReference type="ChEBI" id="CHEBI:58349"/>
        <dbReference type="ChEBI" id="CHEBI:68483"/>
        <dbReference type="ChEBI" id="CHEBI:70757"/>
        <dbReference type="EC" id="1.3.1.98"/>
    </reaction>
</comment>
<keyword evidence="8 16" id="KW-0274">FAD</keyword>
<dbReference type="InterPro" id="IPR016166">
    <property type="entry name" value="FAD-bd_PCMH"/>
</dbReference>
<dbReference type="GO" id="GO:0009252">
    <property type="term" value="P:peptidoglycan biosynthetic process"/>
    <property type="evidence" value="ECO:0007669"/>
    <property type="project" value="UniProtKB-UniRule"/>
</dbReference>
<dbReference type="InterPro" id="IPR036318">
    <property type="entry name" value="FAD-bd_PCMH-like_sf"/>
</dbReference>
<dbReference type="HAMAP" id="MF_00037">
    <property type="entry name" value="MurB"/>
    <property type="match status" value="1"/>
</dbReference>
<dbReference type="InterPro" id="IPR003170">
    <property type="entry name" value="MurB"/>
</dbReference>
<evidence type="ECO:0000256" key="1">
    <source>
        <dbReference type="ARBA" id="ARBA00001974"/>
    </source>
</evidence>
<evidence type="ECO:0000313" key="19">
    <source>
        <dbReference type="Proteomes" id="UP000007488"/>
    </source>
</evidence>
<dbReference type="Gene3D" id="3.30.43.10">
    <property type="entry name" value="Uridine Diphospho-n-acetylenolpyruvylglucosamine Reductase, domain 2"/>
    <property type="match status" value="1"/>
</dbReference>
<evidence type="ECO:0000256" key="16">
    <source>
        <dbReference type="HAMAP-Rule" id="MF_00037"/>
    </source>
</evidence>
<dbReference type="NCBIfam" id="NF010480">
    <property type="entry name" value="PRK13905.1"/>
    <property type="match status" value="1"/>
</dbReference>
<dbReference type="STRING" id="645991.Sgly_0649"/>
<dbReference type="GO" id="GO:0071949">
    <property type="term" value="F:FAD binding"/>
    <property type="evidence" value="ECO:0007669"/>
    <property type="project" value="InterPro"/>
</dbReference>
<evidence type="ECO:0000256" key="3">
    <source>
        <dbReference type="ARBA" id="ARBA00004496"/>
    </source>
</evidence>
<dbReference type="InterPro" id="IPR036635">
    <property type="entry name" value="MurB_C_sf"/>
</dbReference>
<evidence type="ECO:0000256" key="11">
    <source>
        <dbReference type="ARBA" id="ARBA00022984"/>
    </source>
</evidence>
<evidence type="ECO:0000256" key="14">
    <source>
        <dbReference type="ARBA" id="ARBA00023316"/>
    </source>
</evidence>
<accession>F0T000</accession>
<dbReference type="PANTHER" id="PTHR21071">
    <property type="entry name" value="UDP-N-ACETYLENOLPYRUVOYLGLUCOSAMINE REDUCTASE"/>
    <property type="match status" value="1"/>
</dbReference>
<dbReference type="RefSeq" id="WP_013623882.1">
    <property type="nucleotide sequence ID" value="NC_015172.1"/>
</dbReference>
<evidence type="ECO:0000256" key="5">
    <source>
        <dbReference type="ARBA" id="ARBA00022490"/>
    </source>
</evidence>
<dbReference type="InterPro" id="IPR016169">
    <property type="entry name" value="FAD-bd_PCMH_sub2"/>
</dbReference>
<name>F0T000_SYNGF</name>
<dbReference type="Proteomes" id="UP000007488">
    <property type="component" value="Chromosome"/>
</dbReference>
<evidence type="ECO:0000256" key="6">
    <source>
        <dbReference type="ARBA" id="ARBA00022618"/>
    </source>
</evidence>
<dbReference type="AlphaFoldDB" id="F0T000"/>
<evidence type="ECO:0000256" key="10">
    <source>
        <dbReference type="ARBA" id="ARBA00022960"/>
    </source>
</evidence>
<comment type="subcellular location">
    <subcellularLocation>
        <location evidence="3 16">Cytoplasm</location>
    </subcellularLocation>
</comment>
<dbReference type="SUPFAM" id="SSF56176">
    <property type="entry name" value="FAD-binding/transporter-associated domain-like"/>
    <property type="match status" value="1"/>
</dbReference>
<feature type="active site" evidence="16">
    <location>
        <position position="171"/>
    </location>
</feature>
<dbReference type="EMBL" id="CP002547">
    <property type="protein sequence ID" value="ADY55011.1"/>
    <property type="molecule type" value="Genomic_DNA"/>
</dbReference>
<dbReference type="UniPathway" id="UPA00219"/>
<comment type="similarity">
    <text evidence="16">Belongs to the MurB family.</text>
</comment>
<evidence type="ECO:0000256" key="4">
    <source>
        <dbReference type="ARBA" id="ARBA00004752"/>
    </source>
</evidence>
<gene>
    <name evidence="16" type="primary">murB</name>
    <name evidence="18" type="ordered locus">Sgly_0649</name>
</gene>
<feature type="domain" description="FAD-binding PCMH-type" evidence="17">
    <location>
        <begin position="28"/>
        <end position="191"/>
    </location>
</feature>
<reference evidence="18 19" key="1">
    <citation type="journal article" date="2011" name="Stand. Genomic Sci.">
        <title>Complete genome sequence of Syntrophobotulus glycolicus type strain (FlGlyR).</title>
        <authorList>
            <person name="Han C."/>
            <person name="Mwirichia R."/>
            <person name="Chertkov O."/>
            <person name="Held B."/>
            <person name="Lapidus A."/>
            <person name="Nolan M."/>
            <person name="Lucas S."/>
            <person name="Hammon N."/>
            <person name="Deshpande S."/>
            <person name="Cheng J.F."/>
            <person name="Tapia R."/>
            <person name="Goodwin L."/>
            <person name="Pitluck S."/>
            <person name="Huntemann M."/>
            <person name="Liolios K."/>
            <person name="Ivanova N."/>
            <person name="Pagani I."/>
            <person name="Mavromatis K."/>
            <person name="Ovchinikova G."/>
            <person name="Pati A."/>
            <person name="Chen A."/>
            <person name="Palaniappan K."/>
            <person name="Land M."/>
            <person name="Hauser L."/>
            <person name="Brambilla E.M."/>
            <person name="Rohde M."/>
            <person name="Spring S."/>
            <person name="Sikorski J."/>
            <person name="Goker M."/>
            <person name="Woyke T."/>
            <person name="Bristow J."/>
            <person name="Eisen J.A."/>
            <person name="Markowitz V."/>
            <person name="Hugenholtz P."/>
            <person name="Kyrpides N.C."/>
            <person name="Klenk H.P."/>
            <person name="Detter J.C."/>
        </authorList>
    </citation>
    <scope>NUCLEOTIDE SEQUENCE [LARGE SCALE GENOMIC DNA]</scope>
    <source>
        <strain evidence="19">DSM 8271 / FlGlyR</strain>
    </source>
</reference>
<keyword evidence="9 16" id="KW-0521">NADP</keyword>
<feature type="active site" evidence="16">
    <location>
        <position position="290"/>
    </location>
</feature>
<proteinExistence type="inferred from homology"/>
<keyword evidence="13 16" id="KW-0131">Cell cycle</keyword>
<keyword evidence="12 16" id="KW-0560">Oxidoreductase</keyword>
<dbReference type="KEGG" id="sgy:Sgly_0649"/>
<dbReference type="GO" id="GO:0005829">
    <property type="term" value="C:cytosol"/>
    <property type="evidence" value="ECO:0007669"/>
    <property type="project" value="TreeGrafter"/>
</dbReference>
<keyword evidence="14 16" id="KW-0961">Cell wall biogenesis/degradation</keyword>
<dbReference type="PROSITE" id="PS51387">
    <property type="entry name" value="FAD_PCMH"/>
    <property type="match status" value="1"/>
</dbReference>
<dbReference type="NCBIfam" id="TIGR00179">
    <property type="entry name" value="murB"/>
    <property type="match status" value="1"/>
</dbReference>
<keyword evidence="7 16" id="KW-0285">Flavoprotein</keyword>
<comment type="function">
    <text evidence="2 16">Cell wall formation.</text>
</comment>
<evidence type="ECO:0000256" key="7">
    <source>
        <dbReference type="ARBA" id="ARBA00022630"/>
    </source>
</evidence>
<dbReference type="InterPro" id="IPR016167">
    <property type="entry name" value="FAD-bd_PCMH_sub1"/>
</dbReference>
<dbReference type="EC" id="1.3.1.98" evidence="16"/>
<comment type="cofactor">
    <cofactor evidence="1 16">
        <name>FAD</name>
        <dbReference type="ChEBI" id="CHEBI:57692"/>
    </cofactor>
</comment>
<dbReference type="Pfam" id="PF01565">
    <property type="entry name" value="FAD_binding_4"/>
    <property type="match status" value="1"/>
</dbReference>
<dbReference type="Pfam" id="PF02873">
    <property type="entry name" value="MurB_C"/>
    <property type="match status" value="1"/>
</dbReference>
<dbReference type="Gene3D" id="3.90.78.10">
    <property type="entry name" value="UDP-N-acetylenolpyruvoylglucosamine reductase, C-terminal domain"/>
    <property type="match status" value="1"/>
</dbReference>
<dbReference type="SUPFAM" id="SSF56194">
    <property type="entry name" value="Uridine diphospho-N-Acetylenolpyruvylglucosamine reductase, MurB, C-terminal domain"/>
    <property type="match status" value="1"/>
</dbReference>
<organism evidence="18 19">
    <name type="scientific">Syntrophobotulus glycolicus (strain DSM 8271 / FlGlyR)</name>
    <dbReference type="NCBI Taxonomy" id="645991"/>
    <lineage>
        <taxon>Bacteria</taxon>
        <taxon>Bacillati</taxon>
        <taxon>Bacillota</taxon>
        <taxon>Clostridia</taxon>
        <taxon>Eubacteriales</taxon>
        <taxon>Desulfitobacteriaceae</taxon>
        <taxon>Syntrophobotulus</taxon>
    </lineage>
</organism>
<evidence type="ECO:0000259" key="17">
    <source>
        <dbReference type="PROSITE" id="PS51387"/>
    </source>
</evidence>
<dbReference type="InterPro" id="IPR011601">
    <property type="entry name" value="MurB_C"/>
</dbReference>
<evidence type="ECO:0000256" key="15">
    <source>
        <dbReference type="ARBA" id="ARBA00048914"/>
    </source>
</evidence>
<dbReference type="InterPro" id="IPR006094">
    <property type="entry name" value="Oxid_FAD_bind_N"/>
</dbReference>
<evidence type="ECO:0000256" key="13">
    <source>
        <dbReference type="ARBA" id="ARBA00023306"/>
    </source>
</evidence>
<dbReference type="GO" id="GO:0008360">
    <property type="term" value="P:regulation of cell shape"/>
    <property type="evidence" value="ECO:0007669"/>
    <property type="project" value="UniProtKB-KW"/>
</dbReference>
<feature type="active site" description="Proton donor" evidence="16">
    <location>
        <position position="220"/>
    </location>
</feature>
<sequence length="295" mass="32584">MEPQISERNVRGKIERDFSLKKLNTWHIGGNAELVFWPVSCEDLLKGRSWCQKNKVKMLLLGRGSNILLPDEGIKGMVIVTSMLKNITWQEKRIMVEAGYPLSQLARQAADKGLEGLEFACGIPGTVGGAVMVNAGAHGAEISDLVRQVRVLDQKGEIMTLDREQIEFSYRTSSLQGKYWILECVLELVPGEPAVLKEKIRVFTEQRKNAQPLEYPNAGSVFRNPPHLSAGALIEQAGWKGKTVGGAQVSAKHANFIINTGKATALDVKTLINAITEDIEDKFGIQLKTEVQIFS</sequence>
<evidence type="ECO:0000256" key="9">
    <source>
        <dbReference type="ARBA" id="ARBA00022857"/>
    </source>
</evidence>
<dbReference type="HOGENOM" id="CLU_035304_1_1_9"/>
<evidence type="ECO:0000256" key="2">
    <source>
        <dbReference type="ARBA" id="ARBA00003921"/>
    </source>
</evidence>
<evidence type="ECO:0000256" key="12">
    <source>
        <dbReference type="ARBA" id="ARBA00023002"/>
    </source>
</evidence>
<keyword evidence="5 16" id="KW-0963">Cytoplasm</keyword>
<dbReference type="Gene3D" id="3.30.465.10">
    <property type="match status" value="1"/>
</dbReference>
<dbReference type="GO" id="GO:0051301">
    <property type="term" value="P:cell division"/>
    <property type="evidence" value="ECO:0007669"/>
    <property type="project" value="UniProtKB-KW"/>
</dbReference>
<dbReference type="PANTHER" id="PTHR21071:SF4">
    <property type="entry name" value="UDP-N-ACETYLENOLPYRUVOYLGLUCOSAMINE REDUCTASE"/>
    <property type="match status" value="1"/>
</dbReference>
<evidence type="ECO:0000313" key="18">
    <source>
        <dbReference type="EMBL" id="ADY55011.1"/>
    </source>
</evidence>
<dbReference type="GO" id="GO:0008762">
    <property type="term" value="F:UDP-N-acetylmuramate dehydrogenase activity"/>
    <property type="evidence" value="ECO:0007669"/>
    <property type="project" value="UniProtKB-UniRule"/>
</dbReference>
<keyword evidence="6 16" id="KW-0132">Cell division</keyword>
<dbReference type="GO" id="GO:0071555">
    <property type="term" value="P:cell wall organization"/>
    <property type="evidence" value="ECO:0007669"/>
    <property type="project" value="UniProtKB-KW"/>
</dbReference>
<dbReference type="eggNOG" id="COG0812">
    <property type="taxonomic scope" value="Bacteria"/>
</dbReference>